<dbReference type="Proteomes" id="UP001291309">
    <property type="component" value="Unassembled WGS sequence"/>
</dbReference>
<dbReference type="InterPro" id="IPR011625">
    <property type="entry name" value="A2M_N_BRD"/>
</dbReference>
<protein>
    <submittedName>
        <fullName evidence="6">MG2 domain-containing protein</fullName>
    </submittedName>
</protein>
<evidence type="ECO:0000256" key="1">
    <source>
        <dbReference type="ARBA" id="ARBA00010556"/>
    </source>
</evidence>
<dbReference type="InterPro" id="IPR008930">
    <property type="entry name" value="Terpenoid_cyclase/PrenylTrfase"/>
</dbReference>
<accession>A0ABU5GXN8</accession>
<gene>
    <name evidence="6" type="ORF">SYV04_06145</name>
</gene>
<dbReference type="InterPro" id="IPR001599">
    <property type="entry name" value="Macroglobln_a2"/>
</dbReference>
<dbReference type="Pfam" id="PF07703">
    <property type="entry name" value="A2M_BRD"/>
    <property type="match status" value="1"/>
</dbReference>
<dbReference type="SMART" id="SM01419">
    <property type="entry name" value="Thiol-ester_cl"/>
    <property type="match status" value="1"/>
</dbReference>
<dbReference type="Pfam" id="PF07678">
    <property type="entry name" value="TED_complement"/>
    <property type="match status" value="1"/>
</dbReference>
<dbReference type="PANTHER" id="PTHR40094">
    <property type="entry name" value="ALPHA-2-MACROGLOBULIN HOMOLOG"/>
    <property type="match status" value="1"/>
</dbReference>
<evidence type="ECO:0000259" key="4">
    <source>
        <dbReference type="SMART" id="SM01359"/>
    </source>
</evidence>
<feature type="chain" id="PRO_5045254117" evidence="3">
    <location>
        <begin position="22"/>
        <end position="1569"/>
    </location>
</feature>
<dbReference type="Pfam" id="PF17973">
    <property type="entry name" value="bMG10"/>
    <property type="match status" value="1"/>
</dbReference>
<dbReference type="InterPro" id="IPR051802">
    <property type="entry name" value="YfhM-like"/>
</dbReference>
<feature type="domain" description="Alpha-2-macroglobulin" evidence="5">
    <location>
        <begin position="880"/>
        <end position="972"/>
    </location>
</feature>
<evidence type="ECO:0000313" key="7">
    <source>
        <dbReference type="Proteomes" id="UP001291309"/>
    </source>
</evidence>
<dbReference type="InterPro" id="IPR002890">
    <property type="entry name" value="MG2"/>
</dbReference>
<name>A0ABU5GXN8_9BACT</name>
<feature type="domain" description="Alpha-2-macroglobulin bait region" evidence="4">
    <location>
        <begin position="667"/>
        <end position="814"/>
    </location>
</feature>
<feature type="signal peptide" evidence="3">
    <location>
        <begin position="1"/>
        <end position="21"/>
    </location>
</feature>
<comment type="similarity">
    <text evidence="1">Belongs to the protease inhibitor I39 (alpha-2-macroglobulin) family. Bacterial alpha-2-macroglobulin subfamily.</text>
</comment>
<evidence type="ECO:0000259" key="5">
    <source>
        <dbReference type="SMART" id="SM01360"/>
    </source>
</evidence>
<dbReference type="InterPro" id="IPR047565">
    <property type="entry name" value="Alpha-macroglob_thiol-ester_cl"/>
</dbReference>
<dbReference type="InterPro" id="IPR041246">
    <property type="entry name" value="Bact_MG10"/>
</dbReference>
<evidence type="ECO:0000256" key="2">
    <source>
        <dbReference type="SAM" id="MobiDB-lite"/>
    </source>
</evidence>
<dbReference type="Gene3D" id="1.50.10.20">
    <property type="match status" value="1"/>
</dbReference>
<dbReference type="Pfam" id="PF00207">
    <property type="entry name" value="A2M"/>
    <property type="match status" value="1"/>
</dbReference>
<feature type="compositionally biased region" description="Basic and acidic residues" evidence="2">
    <location>
        <begin position="872"/>
        <end position="881"/>
    </location>
</feature>
<dbReference type="PANTHER" id="PTHR40094:SF1">
    <property type="entry name" value="UBIQUITIN DOMAIN-CONTAINING PROTEIN"/>
    <property type="match status" value="1"/>
</dbReference>
<dbReference type="SUPFAM" id="SSF48239">
    <property type="entry name" value="Terpenoid cyclases/Protein prenyltransferases"/>
    <property type="match status" value="1"/>
</dbReference>
<evidence type="ECO:0000256" key="3">
    <source>
        <dbReference type="SAM" id="SignalP"/>
    </source>
</evidence>
<dbReference type="SMART" id="SM01359">
    <property type="entry name" value="A2M_N_2"/>
    <property type="match status" value="1"/>
</dbReference>
<feature type="region of interest" description="Disordered" evidence="2">
    <location>
        <begin position="862"/>
        <end position="882"/>
    </location>
</feature>
<organism evidence="6 7">
    <name type="scientific">Hyalangium rubrum</name>
    <dbReference type="NCBI Taxonomy" id="3103134"/>
    <lineage>
        <taxon>Bacteria</taxon>
        <taxon>Pseudomonadati</taxon>
        <taxon>Myxococcota</taxon>
        <taxon>Myxococcia</taxon>
        <taxon>Myxococcales</taxon>
        <taxon>Cystobacterineae</taxon>
        <taxon>Archangiaceae</taxon>
        <taxon>Hyalangium</taxon>
    </lineage>
</organism>
<keyword evidence="3" id="KW-0732">Signal</keyword>
<comment type="caution">
    <text evidence="6">The sequence shown here is derived from an EMBL/GenBank/DDBJ whole genome shotgun (WGS) entry which is preliminary data.</text>
</comment>
<reference evidence="6 7" key="1">
    <citation type="submission" date="2023-12" db="EMBL/GenBank/DDBJ databases">
        <title>the genome sequence of Hyalangium sp. s54d21.</title>
        <authorList>
            <person name="Zhang X."/>
        </authorList>
    </citation>
    <scope>NUCLEOTIDE SEQUENCE [LARGE SCALE GENOMIC DNA]</scope>
    <source>
        <strain evidence="7">s54d21</strain>
    </source>
</reference>
<proteinExistence type="inferred from homology"/>
<dbReference type="Gene3D" id="2.60.40.1930">
    <property type="match status" value="1"/>
</dbReference>
<evidence type="ECO:0000313" key="6">
    <source>
        <dbReference type="EMBL" id="MDY7225953.1"/>
    </source>
</evidence>
<dbReference type="SMART" id="SM01360">
    <property type="entry name" value="A2M"/>
    <property type="match status" value="1"/>
</dbReference>
<keyword evidence="7" id="KW-1185">Reference proteome</keyword>
<dbReference type="RefSeq" id="WP_321544675.1">
    <property type="nucleotide sequence ID" value="NZ_JAXIVS010000002.1"/>
</dbReference>
<dbReference type="EMBL" id="JAXIVS010000002">
    <property type="protein sequence ID" value="MDY7225953.1"/>
    <property type="molecule type" value="Genomic_DNA"/>
</dbReference>
<dbReference type="Pfam" id="PF01835">
    <property type="entry name" value="MG2"/>
    <property type="match status" value="1"/>
</dbReference>
<sequence length="1569" mass="168846">MKVSMRFGLLAALTLAGVAAAKPLYITVPRAYGPEEPVAVDVAFDSKGPVELRVLKPDNLSAFIQAQQDMRRAYEEPPLLENPGRALSRGFNAVRLPTTYLLYSFSTEFRDAVSPALPPRGPEDTPPALNEMAQGPEKLVGVPAGFTVARSQWLNLDLGGAGTDFSVPGFSTWGGGGFQERRVMLAPLPAGTYVLQLVQGKVEGQVVLVVTDLTVQMKQTDNQVLVRVAGRDQKPRVGAQVKMYLPTGEGPTGTTNDKGEVTLAVSEPRVLATATVGQDTALVDTDFYSSLAVAPDVFIYSDRPIYKPGDTVKFRGLVRQPDTFLARLFTPKKKEVAVKLTSAEGREVTTRAAVDEFGSFHGTMAVPEDLGTGVLRVTAAVDEQSHQGEARVQDYVKPTFYLELTPEKENIVPGQPLKATVKARRYAGGVPEGARYEVFLYRSLLDAPAWVDDAGKGGGGSAVTYGSTSSTEGKLSVPERLYSTVAERGAGEDPWSSAPKFDENGEAVIEINVPPLAAGEERLPYRYTLTVRARDDQETFANATAPFFLSDVEVFGAGSFSEAVVKKGGEATLAVRATTLSGKPYGATQAEVEFVLRKADDTEKSLAKRTFTTGPDGVHREKVPTDEVGTVLARMTVKDKNGKAWEGEQSMLVIGGSDEPVAKVANLTLASLSGTLSPGDSAQLVGLLPDSWGPGGKNGGPVWLTFTGAGLYGTQVVNLEGRTLVHSFPVEKRFGSAVYASVAYPTSSGRWEERTVSFRIVPAERTLSVKLTPRRAEAAPLTEQVIDVRVTDHEGNGVVSQLSVGVVDKAVYAIQTEFRPKVLDFFYPPARNNVSNFYSAEFQGYGYGEALARKMAGLPNHSFASVKPPTRKAKDEERDTAHWQPDVVTDRDGRATVRFKLPSNQTLWVVTAVAADTSGRFGEGTSEFATRGGLNLYAALPQFLRAGDEAFASVRLSAGQASKGSQLLDVKLAAAGMLQANTQQQKVELGQGGEQVIGLQIKATQPGSAELAVDVTGGKEPLKDRRAVPVRPAALEEPVKVSSWGGGELSLQAPASATLTDVQLVLQPSLVDAALTNVRELLTYPYGCLEQLVSTTVPNVALFQTLKKVDALEKLDPESQALLAEARSRSVQGTARILSLSVKGGGFTWFGGYNTPNLPMTLIALDGLAYAVDAGLVEANDPRIADSARWLEAQENLPFEYDATRAYVLSRLYGERQAARVRALLDRATPGELYPLALAVLAAEKAGVMKEPTLQARVDALVTASNEGFVRLAGMNTDGEGEEAFFRYPLRRVGLTALLAHAASFGKLDVDKARRSLLELLSRPNLSTFDRSTALLHSLWLIERDAKAFKQLPPPQVKGAKGTVSFAPRGMGLVATLEPGTRSVNVAAFDGVATLRATTLTPLPDVQPRAEGMSIERRYWVLRDSGKVPLASGEQVAQGEEVFVELILDARGDNKARSAYYVVEDAVPAGFVPLIEDKEFRGAPHSLALAPEALKRRVLSPERATFFFEEPAWWSDSPRTVGYVMRAQFAGSFTAPPASIEDMYVTSLRGRTKSDVLAVKPSEKPRGDW</sequence>
<dbReference type="InterPro" id="IPR011626">
    <property type="entry name" value="Alpha-macroglobulin_TED"/>
</dbReference>